<reference evidence="2 3" key="1">
    <citation type="journal article" date="2015" name="Sci. Rep.">
        <title>Genome of the facultative scuticociliatosis pathogen Pseudocohnilembus persalinus provides insight into its virulence through horizontal gene transfer.</title>
        <authorList>
            <person name="Xiong J."/>
            <person name="Wang G."/>
            <person name="Cheng J."/>
            <person name="Tian M."/>
            <person name="Pan X."/>
            <person name="Warren A."/>
            <person name="Jiang C."/>
            <person name="Yuan D."/>
            <person name="Miao W."/>
        </authorList>
    </citation>
    <scope>NUCLEOTIDE SEQUENCE [LARGE SCALE GENOMIC DNA]</scope>
    <source>
        <strain evidence="2">36N120E</strain>
    </source>
</reference>
<name>A0A0V0QL45_PSEPJ</name>
<comment type="caution">
    <text evidence="2">The sequence shown here is derived from an EMBL/GenBank/DDBJ whole genome shotgun (WGS) entry which is preliminary data.</text>
</comment>
<accession>A0A0V0QL45</accession>
<evidence type="ECO:0000256" key="1">
    <source>
        <dbReference type="SAM" id="MobiDB-lite"/>
    </source>
</evidence>
<dbReference type="Proteomes" id="UP000054937">
    <property type="component" value="Unassembled WGS sequence"/>
</dbReference>
<evidence type="ECO:0000313" key="3">
    <source>
        <dbReference type="Proteomes" id="UP000054937"/>
    </source>
</evidence>
<dbReference type="InParanoid" id="A0A0V0QL45"/>
<feature type="region of interest" description="Disordered" evidence="1">
    <location>
        <begin position="143"/>
        <end position="206"/>
    </location>
</feature>
<feature type="region of interest" description="Disordered" evidence="1">
    <location>
        <begin position="220"/>
        <end position="282"/>
    </location>
</feature>
<keyword evidence="3" id="KW-1185">Reference proteome</keyword>
<dbReference type="AlphaFoldDB" id="A0A0V0QL45"/>
<feature type="region of interest" description="Disordered" evidence="1">
    <location>
        <begin position="1"/>
        <end position="23"/>
    </location>
</feature>
<dbReference type="EMBL" id="LDAU01000148">
    <property type="protein sequence ID" value="KRX02950.1"/>
    <property type="molecule type" value="Genomic_DNA"/>
</dbReference>
<proteinExistence type="predicted"/>
<sequence length="454" mass="52985">MSAQKEVELQTQQKPQLQKDQKEQKEVISLQEQQIQKLLILGHQNAKKILNIQKKLQGQSLKDLKLKSEYTSVFNSLLEKGFTDVALNIATIQKFKGNEEKCVQHLKKDPKSAEYTKMVQNLLNHNLKEIQAMLQALQVNNQEKEKEEEKKQVDQKKVEKQKSPEKKVQKQKTPEKKVQKQKSPEKKEEKNCEESPEIKKKNEADLQIKQEKQALKLEKQEQKLAKQQEKAEKLAQKKEKMEKKLALKQEKQEKKEKLENQENEEKKEKKENKENQEKKVKKEKKKEVLYESVKSIDESVKQVVVNGHAVINNSEKLKGSKTPIQSLVNYFQNFCENFEQKKRVILHLNAYNKAKVQNNCEQLLIFQAKPNHENANQAVKFFLERQGKIEGQVVVVAGGALPEKFEGKHMPPKNFAKILEDLNVEKSEDFEKIEKNSTEEQTDEFQKLISNSQE</sequence>
<gene>
    <name evidence="2" type="ORF">PPERSA_09368</name>
</gene>
<evidence type="ECO:0000313" key="2">
    <source>
        <dbReference type="EMBL" id="KRX02950.1"/>
    </source>
</evidence>
<feature type="region of interest" description="Disordered" evidence="1">
    <location>
        <begin position="433"/>
        <end position="454"/>
    </location>
</feature>
<organism evidence="2 3">
    <name type="scientific">Pseudocohnilembus persalinus</name>
    <name type="common">Ciliate</name>
    <dbReference type="NCBI Taxonomy" id="266149"/>
    <lineage>
        <taxon>Eukaryota</taxon>
        <taxon>Sar</taxon>
        <taxon>Alveolata</taxon>
        <taxon>Ciliophora</taxon>
        <taxon>Intramacronucleata</taxon>
        <taxon>Oligohymenophorea</taxon>
        <taxon>Scuticociliatia</taxon>
        <taxon>Philasterida</taxon>
        <taxon>Pseudocohnilembidae</taxon>
        <taxon>Pseudocohnilembus</taxon>
    </lineage>
</organism>
<protein>
    <submittedName>
        <fullName evidence="2">Uncharacterized protein</fullName>
    </submittedName>
</protein>